<evidence type="ECO:0000256" key="3">
    <source>
        <dbReference type="PROSITE-ProRule" id="PRU00284"/>
    </source>
</evidence>
<dbReference type="Gene3D" id="1.10.287.950">
    <property type="entry name" value="Methyl-accepting chemotaxis protein"/>
    <property type="match status" value="1"/>
</dbReference>
<evidence type="ECO:0000256" key="1">
    <source>
        <dbReference type="ARBA" id="ARBA00023224"/>
    </source>
</evidence>
<dbReference type="GO" id="GO:0007165">
    <property type="term" value="P:signal transduction"/>
    <property type="evidence" value="ECO:0007669"/>
    <property type="project" value="UniProtKB-KW"/>
</dbReference>
<dbReference type="InterPro" id="IPR004090">
    <property type="entry name" value="Chemotax_Me-accpt_rcpt"/>
</dbReference>
<dbReference type="PRINTS" id="PR00260">
    <property type="entry name" value="CHEMTRNSDUCR"/>
</dbReference>
<dbReference type="SMART" id="SM00283">
    <property type="entry name" value="MA"/>
    <property type="match status" value="1"/>
</dbReference>
<evidence type="ECO:0000256" key="2">
    <source>
        <dbReference type="ARBA" id="ARBA00029447"/>
    </source>
</evidence>
<dbReference type="OrthoDB" id="5179380at2"/>
<keyword evidence="1 3" id="KW-0807">Transducer</keyword>
<dbReference type="GO" id="GO:0004888">
    <property type="term" value="F:transmembrane signaling receptor activity"/>
    <property type="evidence" value="ECO:0007669"/>
    <property type="project" value="InterPro"/>
</dbReference>
<dbReference type="InterPro" id="IPR004089">
    <property type="entry name" value="MCPsignal_dom"/>
</dbReference>
<keyword evidence="6" id="KW-1185">Reference proteome</keyword>
<accession>A0A1I5N319</accession>
<dbReference type="GO" id="GO:0006935">
    <property type="term" value="P:chemotaxis"/>
    <property type="evidence" value="ECO:0007669"/>
    <property type="project" value="InterPro"/>
</dbReference>
<dbReference type="STRING" id="655353.SAMN04488056_1256"/>
<dbReference type="AlphaFoldDB" id="A0A1I5N319"/>
<sequence>MLKNQYKSAVMKAIDVVEAAAKGDFEKRIINITETGESARLLHAINDLIDRSDAYLRESTASLEYVARNKYFRRISEKGMNGSFATASRTVNDAMEVMSERVHTFSGAVKDFEDQMSSIVQIVAAAAVELEASAGSMNQIATTSSSQANIVQQASEQTSGNVSAVAAATEQLTNSISEINQQVMRSAEHSENAVNEVRQTSEDLKGLSSAADSIGAIMSLIADIADQTNLLALNATIEAARAGEAGRGFAVVANEVKALATQTSKATSDIGQQIARIQEASQHAVNSFDGIERTVASTKEIAVAIAAAVEEQSAASNEIARSIEEASVGSSEVTCNISSVSESIVEASNAAHDVHHASQELATNGEKLKSGIDNFLHEVRKVI</sequence>
<evidence type="ECO:0000313" key="5">
    <source>
        <dbReference type="EMBL" id="SFP15736.1"/>
    </source>
</evidence>
<dbReference type="EMBL" id="FOVR01000025">
    <property type="protein sequence ID" value="SFP15736.1"/>
    <property type="molecule type" value="Genomic_DNA"/>
</dbReference>
<dbReference type="Pfam" id="PF00015">
    <property type="entry name" value="MCPsignal"/>
    <property type="match status" value="1"/>
</dbReference>
<reference evidence="5 6" key="1">
    <citation type="submission" date="2016-10" db="EMBL/GenBank/DDBJ databases">
        <authorList>
            <person name="de Groot N.N."/>
        </authorList>
    </citation>
    <scope>NUCLEOTIDE SEQUENCE [LARGE SCALE GENOMIC DNA]</scope>
    <source>
        <strain evidence="5 6">CGMCC 1.9157</strain>
    </source>
</reference>
<dbReference type="PANTHER" id="PTHR32089">
    <property type="entry name" value="METHYL-ACCEPTING CHEMOTAXIS PROTEIN MCPB"/>
    <property type="match status" value="1"/>
</dbReference>
<comment type="similarity">
    <text evidence="2">Belongs to the methyl-accepting chemotaxis (MCP) protein family.</text>
</comment>
<evidence type="ECO:0000313" key="6">
    <source>
        <dbReference type="Proteomes" id="UP000199236"/>
    </source>
</evidence>
<feature type="domain" description="Methyl-accepting transducer" evidence="4">
    <location>
        <begin position="101"/>
        <end position="362"/>
    </location>
</feature>
<organism evidence="5 6">
    <name type="scientific">Cohaesibacter marisflavi</name>
    <dbReference type="NCBI Taxonomy" id="655353"/>
    <lineage>
        <taxon>Bacteria</taxon>
        <taxon>Pseudomonadati</taxon>
        <taxon>Pseudomonadota</taxon>
        <taxon>Alphaproteobacteria</taxon>
        <taxon>Hyphomicrobiales</taxon>
        <taxon>Cohaesibacteraceae</taxon>
    </lineage>
</organism>
<proteinExistence type="inferred from homology"/>
<dbReference type="Proteomes" id="UP000199236">
    <property type="component" value="Unassembled WGS sequence"/>
</dbReference>
<name>A0A1I5N319_9HYPH</name>
<evidence type="ECO:0000259" key="4">
    <source>
        <dbReference type="PROSITE" id="PS50111"/>
    </source>
</evidence>
<dbReference type="PROSITE" id="PS50111">
    <property type="entry name" value="CHEMOTAXIS_TRANSDUC_2"/>
    <property type="match status" value="1"/>
</dbReference>
<dbReference type="GO" id="GO:0016020">
    <property type="term" value="C:membrane"/>
    <property type="evidence" value="ECO:0007669"/>
    <property type="project" value="InterPro"/>
</dbReference>
<dbReference type="SUPFAM" id="SSF58104">
    <property type="entry name" value="Methyl-accepting chemotaxis protein (MCP) signaling domain"/>
    <property type="match status" value="1"/>
</dbReference>
<dbReference type="RefSeq" id="WP_090075658.1">
    <property type="nucleotide sequence ID" value="NZ_FOVR01000025.1"/>
</dbReference>
<gene>
    <name evidence="5" type="ORF">SAMN04488056_1256</name>
</gene>
<dbReference type="PANTHER" id="PTHR32089:SF112">
    <property type="entry name" value="LYSOZYME-LIKE PROTEIN-RELATED"/>
    <property type="match status" value="1"/>
</dbReference>
<protein>
    <submittedName>
        <fullName evidence="5">Methyl-accepting chemotaxis protein</fullName>
    </submittedName>
</protein>